<keyword evidence="6" id="KW-1003">Cell membrane</keyword>
<keyword evidence="3 6" id="KW-0812">Transmembrane</keyword>
<dbReference type="RefSeq" id="WP_379750717.1">
    <property type="nucleotide sequence ID" value="NZ_JBHTCP010000050.1"/>
</dbReference>
<dbReference type="Pfam" id="PF01925">
    <property type="entry name" value="TauE"/>
    <property type="match status" value="1"/>
</dbReference>
<organism evidence="7 8">
    <name type="scientific">Fictibacillus iocasae</name>
    <dbReference type="NCBI Taxonomy" id="2715437"/>
    <lineage>
        <taxon>Bacteria</taxon>
        <taxon>Bacillati</taxon>
        <taxon>Bacillota</taxon>
        <taxon>Bacilli</taxon>
        <taxon>Bacillales</taxon>
        <taxon>Fictibacillaceae</taxon>
        <taxon>Fictibacillus</taxon>
    </lineage>
</organism>
<feature type="transmembrane region" description="Helical" evidence="6">
    <location>
        <begin position="209"/>
        <end position="230"/>
    </location>
</feature>
<reference evidence="8" key="1">
    <citation type="journal article" date="2019" name="Int. J. Syst. Evol. Microbiol.">
        <title>The Global Catalogue of Microorganisms (GCM) 10K type strain sequencing project: providing services to taxonomists for standard genome sequencing and annotation.</title>
        <authorList>
            <consortium name="The Broad Institute Genomics Platform"/>
            <consortium name="The Broad Institute Genome Sequencing Center for Infectious Disease"/>
            <person name="Wu L."/>
            <person name="Ma J."/>
        </authorList>
    </citation>
    <scope>NUCLEOTIDE SEQUENCE [LARGE SCALE GENOMIC DNA]</scope>
    <source>
        <strain evidence="8">NBRC 106396</strain>
    </source>
</reference>
<name>A0ABW2NV37_9BACL</name>
<dbReference type="InterPro" id="IPR002781">
    <property type="entry name" value="TM_pro_TauE-like"/>
</dbReference>
<evidence type="ECO:0000256" key="4">
    <source>
        <dbReference type="ARBA" id="ARBA00022989"/>
    </source>
</evidence>
<feature type="transmembrane region" description="Helical" evidence="6">
    <location>
        <begin position="102"/>
        <end position="120"/>
    </location>
</feature>
<keyword evidence="5 6" id="KW-0472">Membrane</keyword>
<evidence type="ECO:0000313" key="8">
    <source>
        <dbReference type="Proteomes" id="UP001596549"/>
    </source>
</evidence>
<dbReference type="PANTHER" id="PTHR43701">
    <property type="entry name" value="MEMBRANE TRANSPORTER PROTEIN MJ0441-RELATED"/>
    <property type="match status" value="1"/>
</dbReference>
<comment type="similarity">
    <text evidence="2 6">Belongs to the 4-toluene sulfonate uptake permease (TSUP) (TC 2.A.102) family.</text>
</comment>
<dbReference type="EMBL" id="JBHTCP010000050">
    <property type="protein sequence ID" value="MFC7373113.1"/>
    <property type="molecule type" value="Genomic_DNA"/>
</dbReference>
<dbReference type="PANTHER" id="PTHR43701:SF12">
    <property type="entry name" value="MEMBRANE TRANSPORTER PROTEIN YTNM-RELATED"/>
    <property type="match status" value="1"/>
</dbReference>
<keyword evidence="4 6" id="KW-1133">Transmembrane helix</keyword>
<feature type="transmembrane region" description="Helical" evidence="6">
    <location>
        <begin position="267"/>
        <end position="284"/>
    </location>
</feature>
<evidence type="ECO:0000313" key="7">
    <source>
        <dbReference type="EMBL" id="MFC7373113.1"/>
    </source>
</evidence>
<comment type="caution">
    <text evidence="7">The sequence shown here is derived from an EMBL/GenBank/DDBJ whole genome shotgun (WGS) entry which is preliminary data.</text>
</comment>
<accession>A0ABW2NV37</accession>
<sequence length="287" mass="30716">MRKIIMLALIGLVAQLIDGSLGMAYGVTSTTLLLWYGLSPALASASVHLAEVVTAGASGLSHWKFGNVDRRIVKKLVIPGSLGAFSGAALLSSIPAHLAKPFISIFLLSLGVYVILRFVFFKKQEDLAKENHTAELPVRKWYTPLGFFAGLLDATGGGGWGPITTPVLLSQKGMKPNKVIGSVNFSEFAVALSASVGFFIFIGFESLQWQIVVFMMLGGVIAAPIAAYIVKKMRTELLGVLAGGLIILTNLRTILKEFAGVSVGEPQILLPLLLIWLLLIVRAVRKG</sequence>
<feature type="transmembrane region" description="Helical" evidence="6">
    <location>
        <begin position="76"/>
        <end position="96"/>
    </location>
</feature>
<proteinExistence type="inferred from homology"/>
<evidence type="ECO:0000256" key="3">
    <source>
        <dbReference type="ARBA" id="ARBA00022692"/>
    </source>
</evidence>
<dbReference type="Proteomes" id="UP001596549">
    <property type="component" value="Unassembled WGS sequence"/>
</dbReference>
<evidence type="ECO:0000256" key="6">
    <source>
        <dbReference type="RuleBase" id="RU363041"/>
    </source>
</evidence>
<comment type="subcellular location">
    <subcellularLocation>
        <location evidence="6">Cell membrane</location>
        <topology evidence="6">Multi-pass membrane protein</topology>
    </subcellularLocation>
    <subcellularLocation>
        <location evidence="1">Membrane</location>
        <topology evidence="1">Multi-pass membrane protein</topology>
    </subcellularLocation>
</comment>
<evidence type="ECO:0000256" key="1">
    <source>
        <dbReference type="ARBA" id="ARBA00004141"/>
    </source>
</evidence>
<evidence type="ECO:0000256" key="2">
    <source>
        <dbReference type="ARBA" id="ARBA00009142"/>
    </source>
</evidence>
<feature type="transmembrane region" description="Helical" evidence="6">
    <location>
        <begin position="237"/>
        <end position="255"/>
    </location>
</feature>
<keyword evidence="8" id="KW-1185">Reference proteome</keyword>
<gene>
    <name evidence="7" type="ORF">ACFQPF_15845</name>
</gene>
<feature type="transmembrane region" description="Helical" evidence="6">
    <location>
        <begin position="34"/>
        <end position="55"/>
    </location>
</feature>
<feature type="transmembrane region" description="Helical" evidence="6">
    <location>
        <begin position="179"/>
        <end position="203"/>
    </location>
</feature>
<evidence type="ECO:0000256" key="5">
    <source>
        <dbReference type="ARBA" id="ARBA00023136"/>
    </source>
</evidence>
<protein>
    <recommendedName>
        <fullName evidence="6">Probable membrane transporter protein</fullName>
    </recommendedName>
</protein>
<dbReference type="InterPro" id="IPR051598">
    <property type="entry name" value="TSUP/Inactive_protease-like"/>
</dbReference>